<dbReference type="eggNOG" id="COG2244">
    <property type="taxonomic scope" value="Bacteria"/>
</dbReference>
<feature type="transmembrane region" description="Helical" evidence="6">
    <location>
        <begin position="297"/>
        <end position="315"/>
    </location>
</feature>
<feature type="transmembrane region" description="Helical" evidence="6">
    <location>
        <begin position="115"/>
        <end position="137"/>
    </location>
</feature>
<evidence type="ECO:0000256" key="5">
    <source>
        <dbReference type="ARBA" id="ARBA00023136"/>
    </source>
</evidence>
<evidence type="ECO:0000256" key="6">
    <source>
        <dbReference type="SAM" id="Phobius"/>
    </source>
</evidence>
<dbReference type="OrthoDB" id="1495589at2"/>
<protein>
    <recommendedName>
        <fullName evidence="9">Polysaccharide biosynthesis protein C-terminal domain-containing protein</fullName>
    </recommendedName>
</protein>
<dbReference type="EMBL" id="AFXZ01000036">
    <property type="protein sequence ID" value="EGV43049.1"/>
    <property type="molecule type" value="Genomic_DNA"/>
</dbReference>
<dbReference type="STRING" id="1046627.BZARG_1636"/>
<feature type="transmembrane region" description="Helical" evidence="6">
    <location>
        <begin position="391"/>
        <end position="410"/>
    </location>
</feature>
<feature type="transmembrane region" description="Helical" evidence="6">
    <location>
        <begin position="12"/>
        <end position="30"/>
    </location>
</feature>
<feature type="transmembrane region" description="Helical" evidence="6">
    <location>
        <begin position="364"/>
        <end position="385"/>
    </location>
</feature>
<name>G2EES2_9FLAO</name>
<keyword evidence="4 6" id="KW-1133">Transmembrane helix</keyword>
<accession>G2EES2</accession>
<feature type="transmembrane region" description="Helical" evidence="6">
    <location>
        <begin position="42"/>
        <end position="65"/>
    </location>
</feature>
<dbReference type="InterPro" id="IPR050833">
    <property type="entry name" value="Poly_Biosynth_Transport"/>
</dbReference>
<dbReference type="RefSeq" id="WP_008638053.1">
    <property type="nucleotide sequence ID" value="NZ_AFXZ01000036.1"/>
</dbReference>
<dbReference type="AlphaFoldDB" id="G2EES2"/>
<feature type="transmembrane region" description="Helical" evidence="6">
    <location>
        <begin position="335"/>
        <end position="357"/>
    </location>
</feature>
<comment type="caution">
    <text evidence="7">The sequence shown here is derived from an EMBL/GenBank/DDBJ whole genome shotgun (WGS) entry which is preliminary data.</text>
</comment>
<keyword evidence="3 6" id="KW-0812">Transmembrane</keyword>
<keyword evidence="8" id="KW-1185">Reference proteome</keyword>
<reference evidence="7 8" key="1">
    <citation type="journal article" date="2008" name="Int. J. Syst. Evol. Microbiol.">
        <title>Bizionia argentinensis sp. nov., isolated from surface marine water in Antarctica.</title>
        <authorList>
            <person name="Bercovich A."/>
            <person name="Vazquez S.C."/>
            <person name="Yankilevich P."/>
            <person name="Coria S.H."/>
            <person name="Foti M."/>
            <person name="Hernandez E."/>
            <person name="Vidal A."/>
            <person name="Ruberto L."/>
            <person name="Melo C."/>
            <person name="Marenssi S."/>
            <person name="Criscuolo M."/>
            <person name="Memoli M."/>
            <person name="Arguelles M."/>
            <person name="Mac Cormack W.P."/>
        </authorList>
    </citation>
    <scope>NUCLEOTIDE SEQUENCE [LARGE SCALE GENOMIC DNA]</scope>
    <source>
        <strain evidence="7 8">JUB59</strain>
    </source>
</reference>
<keyword evidence="5 6" id="KW-0472">Membrane</keyword>
<feature type="transmembrane region" description="Helical" evidence="6">
    <location>
        <begin position="422"/>
        <end position="439"/>
    </location>
</feature>
<proteinExistence type="predicted"/>
<dbReference type="InterPro" id="IPR002797">
    <property type="entry name" value="Polysacc_synth"/>
</dbReference>
<keyword evidence="2" id="KW-1003">Cell membrane</keyword>
<feature type="transmembrane region" description="Helical" evidence="6">
    <location>
        <begin position="175"/>
        <end position="196"/>
    </location>
</feature>
<evidence type="ECO:0000256" key="1">
    <source>
        <dbReference type="ARBA" id="ARBA00004651"/>
    </source>
</evidence>
<evidence type="ECO:0000313" key="8">
    <source>
        <dbReference type="Proteomes" id="UP000003730"/>
    </source>
</evidence>
<dbReference type="GO" id="GO:0005886">
    <property type="term" value="C:plasma membrane"/>
    <property type="evidence" value="ECO:0007669"/>
    <property type="project" value="UniProtKB-SubCell"/>
</dbReference>
<dbReference type="PANTHER" id="PTHR30250:SF11">
    <property type="entry name" value="O-ANTIGEN TRANSPORTER-RELATED"/>
    <property type="match status" value="1"/>
</dbReference>
<gene>
    <name evidence="7" type="ORF">BZARG_1636</name>
</gene>
<sequence>MIKKIINHSLVYAILPKLPILAGFIMLPWITPFLENLDYGIYGIILSISTGATVIKTLGLDVILMNTYIHLYDSQKFKPFWNEIQGFIAVWSIILSIIVGLVIFWMLPIEAKENINIILILTVIPILFYSPLQIIATKYYQMAEKPIQIGYRSLLFGVVSVVLTYYFIAELKIGYLGWLWSFFITETLLFLSYIYPIWIREELYPNILFRRKAIKRYLKISLPLVPHTSAFFLLDFSDRLVMLNMGVSTSNIGLYDFAYRFAGYARVFSESIHQASTPLLLKEYKARKETSYIKDMVFLQSFVVCFVSFAISIWLKEIFHLMVKNEDLVNTYNMGIILTMSYAYKPMYTAMATVFYYHEKTKEFWKISFIAGLINIILNIIFIPIYGFKVAVITTFISFLYIGYSGFLVTGFKKIYAYDFKPLMWVAYTTVLLIIAYIFKDASMILKLLLTFSLFIFTIFNTIPLIKKIR</sequence>
<evidence type="ECO:0000256" key="2">
    <source>
        <dbReference type="ARBA" id="ARBA00022475"/>
    </source>
</evidence>
<feature type="transmembrane region" description="Helical" evidence="6">
    <location>
        <begin position="149"/>
        <end position="169"/>
    </location>
</feature>
<evidence type="ECO:0000313" key="7">
    <source>
        <dbReference type="EMBL" id="EGV43049.1"/>
    </source>
</evidence>
<feature type="transmembrane region" description="Helical" evidence="6">
    <location>
        <begin position="86"/>
        <end position="109"/>
    </location>
</feature>
<dbReference type="Pfam" id="PF01943">
    <property type="entry name" value="Polysacc_synt"/>
    <property type="match status" value="1"/>
</dbReference>
<feature type="transmembrane region" description="Helical" evidence="6">
    <location>
        <begin position="445"/>
        <end position="466"/>
    </location>
</feature>
<organism evidence="7 8">
    <name type="scientific">Bizionia argentinensis JUB59</name>
    <dbReference type="NCBI Taxonomy" id="1046627"/>
    <lineage>
        <taxon>Bacteria</taxon>
        <taxon>Pseudomonadati</taxon>
        <taxon>Bacteroidota</taxon>
        <taxon>Flavobacteriia</taxon>
        <taxon>Flavobacteriales</taxon>
        <taxon>Flavobacteriaceae</taxon>
        <taxon>Bizionia</taxon>
    </lineage>
</organism>
<dbReference type="PANTHER" id="PTHR30250">
    <property type="entry name" value="PST FAMILY PREDICTED COLANIC ACID TRANSPORTER"/>
    <property type="match status" value="1"/>
</dbReference>
<dbReference type="Proteomes" id="UP000003730">
    <property type="component" value="Unassembled WGS sequence"/>
</dbReference>
<evidence type="ECO:0008006" key="9">
    <source>
        <dbReference type="Google" id="ProtNLM"/>
    </source>
</evidence>
<evidence type="ECO:0000256" key="4">
    <source>
        <dbReference type="ARBA" id="ARBA00022989"/>
    </source>
</evidence>
<comment type="subcellular location">
    <subcellularLocation>
        <location evidence="1">Cell membrane</location>
        <topology evidence="1">Multi-pass membrane protein</topology>
    </subcellularLocation>
</comment>
<evidence type="ECO:0000256" key="3">
    <source>
        <dbReference type="ARBA" id="ARBA00022692"/>
    </source>
</evidence>